<evidence type="ECO:0000259" key="8">
    <source>
        <dbReference type="SMART" id="SM00642"/>
    </source>
</evidence>
<evidence type="ECO:0000256" key="1">
    <source>
        <dbReference type="ARBA" id="ARBA00001657"/>
    </source>
</evidence>
<proteinExistence type="inferred from homology"/>
<dbReference type="PANTHER" id="PTHR10357:SF179">
    <property type="entry name" value="NEUTRAL AND BASIC AMINO ACID TRANSPORT PROTEIN RBAT"/>
    <property type="match status" value="1"/>
</dbReference>
<dbReference type="PANTHER" id="PTHR10357">
    <property type="entry name" value="ALPHA-AMYLASE FAMILY MEMBER"/>
    <property type="match status" value="1"/>
</dbReference>
<dbReference type="EC" id="3.2.1.20" evidence="3"/>
<dbReference type="EnsemblMetazoa" id="ASTEI06307-RA">
    <property type="protein sequence ID" value="ASTEI06307-PA"/>
    <property type="gene ID" value="ASTEI06307"/>
</dbReference>
<keyword evidence="6" id="KW-0325">Glycoprotein</keyword>
<evidence type="ECO:0000256" key="7">
    <source>
        <dbReference type="ARBA" id="ARBA00023295"/>
    </source>
</evidence>
<evidence type="ECO:0000256" key="5">
    <source>
        <dbReference type="ARBA" id="ARBA00022801"/>
    </source>
</evidence>
<evidence type="ECO:0000256" key="2">
    <source>
        <dbReference type="ARBA" id="ARBA00008061"/>
    </source>
</evidence>
<comment type="similarity">
    <text evidence="2">Belongs to the glycosyl hydrolase 13 family.</text>
</comment>
<evidence type="ECO:0000313" key="9">
    <source>
        <dbReference type="EnsemblMetazoa" id="ASTEI06307-PA"/>
    </source>
</evidence>
<dbReference type="InterPro" id="IPR006047">
    <property type="entry name" value="GH13_cat_dom"/>
</dbReference>
<dbReference type="SUPFAM" id="SSF51445">
    <property type="entry name" value="(Trans)glycosidases"/>
    <property type="match status" value="1"/>
</dbReference>
<accession>A0A182YCX1</accession>
<protein>
    <recommendedName>
        <fullName evidence="3">alpha-glucosidase</fullName>
        <ecNumber evidence="3">3.2.1.20</ecNumber>
    </recommendedName>
</protein>
<dbReference type="GO" id="GO:0005975">
    <property type="term" value="P:carbohydrate metabolic process"/>
    <property type="evidence" value="ECO:0007669"/>
    <property type="project" value="InterPro"/>
</dbReference>
<dbReference type="InterPro" id="IPR017853">
    <property type="entry name" value="GH"/>
</dbReference>
<evidence type="ECO:0000313" key="10">
    <source>
        <dbReference type="Proteomes" id="UP000076408"/>
    </source>
</evidence>
<feature type="domain" description="Glycosyl hydrolase family 13 catalytic" evidence="8">
    <location>
        <begin position="72"/>
        <end position="488"/>
    </location>
</feature>
<keyword evidence="5" id="KW-0378">Hydrolase</keyword>
<name>A0A182YCX1_ANOST</name>
<dbReference type="CDD" id="cd11328">
    <property type="entry name" value="AmyAc_maltase"/>
    <property type="match status" value="1"/>
</dbReference>
<comment type="catalytic activity">
    <reaction evidence="1">
        <text>Hydrolysis of terminal, non-reducing (1-&gt;4)-linked alpha-D-glucose residues with release of alpha-D-glucose.</text>
        <dbReference type="EC" id="3.2.1.20"/>
    </reaction>
</comment>
<reference evidence="10" key="1">
    <citation type="journal article" date="2014" name="Genome Biol.">
        <title>Genome analysis of a major urban malaria vector mosquito, Anopheles stephensi.</title>
        <authorList>
            <person name="Jiang X."/>
            <person name="Peery A."/>
            <person name="Hall A.B."/>
            <person name="Sharma A."/>
            <person name="Chen X.G."/>
            <person name="Waterhouse R.M."/>
            <person name="Komissarov A."/>
            <person name="Riehle M.M."/>
            <person name="Shouche Y."/>
            <person name="Sharakhova M.V."/>
            <person name="Lawson D."/>
            <person name="Pakpour N."/>
            <person name="Arensburger P."/>
            <person name="Davidson V.L."/>
            <person name="Eiglmeier K."/>
            <person name="Emrich S."/>
            <person name="George P."/>
            <person name="Kennedy R.C."/>
            <person name="Mane S.P."/>
            <person name="Maslen G."/>
            <person name="Oringanje C."/>
            <person name="Qi Y."/>
            <person name="Settlage R."/>
            <person name="Tojo M."/>
            <person name="Tubio J.M."/>
            <person name="Unger M.F."/>
            <person name="Wang B."/>
            <person name="Vernick K.D."/>
            <person name="Ribeiro J.M."/>
            <person name="James A.A."/>
            <person name="Michel K."/>
            <person name="Riehle M.A."/>
            <person name="Luckhart S."/>
            <person name="Sharakhov I.V."/>
            <person name="Tu Z."/>
        </authorList>
    </citation>
    <scope>NUCLEOTIDE SEQUENCE [LARGE SCALE GENOMIC DNA]</scope>
    <source>
        <strain evidence="10">Indian</strain>
    </source>
</reference>
<evidence type="ECO:0000256" key="6">
    <source>
        <dbReference type="ARBA" id="ARBA00023180"/>
    </source>
</evidence>
<sequence>MSSHRLVALPVKHERSARAPGCFLQSDDDDDDDDDYVSSGWCPKPNAAKSTVELRGQAQPDTEWWKTAVLYQIYPRSFYDTDGNGVGDIRGVTAKLQYLKDTGIDATWLSPIFKSPQRDFGYDVSDFLEVDPLFGTNRDLEELFAEAKKLGLKIVLDFVPNHSSIEHWWFKQSELGVEPYRDYYVWHPGKPVAGQSRPAVPNNWNSVFYGSAWEWSEIRQEYYLHQFEVGQPDLNFRNAKVIEEFDNILTFWMARGASGFRVDAINHMFEDALFRDEPINDPSDPLSYGYTHHIYTNNLLETYDVIGHWRKVIDEFVEQTGSDTVYGYERFGWRRAILMNFIHFSIMLTEAYTSMDMVLRFYQSDDGSEQRAHFPFNFVLLGELNGASKARDFKYVIDRWLENLPRGKVTNWVLGNHDQPRVGSRYGEERIDAMNVLLMTLPGVAVTYNGEEIGMVDYRDMSWEDSLDPQGCNVGPEEYRWKSRDPQRTPFQWDDTFNGGFSTANKTWLPLYPYYRQNNLRKQLESDWSHYKVYTEAVKLRRHRVFREGSFRSKAFDEHVFGFVRYLKDDPADGSFMVVIINLTDEPSEIDLYDVYDSIGDRDARVYLVGTESRYKINQVVDASRLLIGPYESIIVGNDASSSFGTITGCYRLIVASLALVGILMKLTYL</sequence>
<dbReference type="FunFam" id="3.90.400.10:FF:000001">
    <property type="entry name" value="Maltase A3, isoform A"/>
    <property type="match status" value="1"/>
</dbReference>
<dbReference type="STRING" id="30069.A0A182YCX1"/>
<evidence type="ECO:0000256" key="4">
    <source>
        <dbReference type="ARBA" id="ARBA00022729"/>
    </source>
</evidence>
<dbReference type="OMA" id="HATRFAN"/>
<dbReference type="GO" id="GO:0004558">
    <property type="term" value="F:alpha-1,4-glucosidase activity"/>
    <property type="evidence" value="ECO:0007669"/>
    <property type="project" value="UniProtKB-EC"/>
</dbReference>
<dbReference type="Gene3D" id="3.90.400.10">
    <property type="entry name" value="Oligo-1,6-glucosidase, Domain 2"/>
    <property type="match status" value="1"/>
</dbReference>
<dbReference type="AlphaFoldDB" id="A0A182YCX1"/>
<reference evidence="9" key="2">
    <citation type="submission" date="2020-05" db="UniProtKB">
        <authorList>
            <consortium name="EnsemblMetazoa"/>
        </authorList>
    </citation>
    <scope>IDENTIFICATION</scope>
    <source>
        <strain evidence="9">Indian</strain>
    </source>
</reference>
<keyword evidence="4" id="KW-0732">Signal</keyword>
<dbReference type="VEuPathDB" id="VectorBase:ASTEI06307"/>
<evidence type="ECO:0000256" key="3">
    <source>
        <dbReference type="ARBA" id="ARBA00012741"/>
    </source>
</evidence>
<dbReference type="Proteomes" id="UP000076408">
    <property type="component" value="Unassembled WGS sequence"/>
</dbReference>
<dbReference type="VEuPathDB" id="VectorBase:ASTE004823"/>
<keyword evidence="10" id="KW-1185">Reference proteome</keyword>
<keyword evidence="7" id="KW-0326">Glycosidase</keyword>
<dbReference type="SMART" id="SM00642">
    <property type="entry name" value="Aamy"/>
    <property type="match status" value="1"/>
</dbReference>
<dbReference type="InterPro" id="IPR045857">
    <property type="entry name" value="O16G_dom_2"/>
</dbReference>
<dbReference type="VEuPathDB" id="VectorBase:ASTEI20_042221"/>
<dbReference type="Pfam" id="PF00128">
    <property type="entry name" value="Alpha-amylase"/>
    <property type="match status" value="1"/>
</dbReference>
<dbReference type="Gene3D" id="3.20.20.80">
    <property type="entry name" value="Glycosidases"/>
    <property type="match status" value="1"/>
</dbReference>
<organism evidence="9 10">
    <name type="scientific">Anopheles stephensi</name>
    <name type="common">Indo-Pakistan malaria mosquito</name>
    <dbReference type="NCBI Taxonomy" id="30069"/>
    <lineage>
        <taxon>Eukaryota</taxon>
        <taxon>Metazoa</taxon>
        <taxon>Ecdysozoa</taxon>
        <taxon>Arthropoda</taxon>
        <taxon>Hexapoda</taxon>
        <taxon>Insecta</taxon>
        <taxon>Pterygota</taxon>
        <taxon>Neoptera</taxon>
        <taxon>Endopterygota</taxon>
        <taxon>Diptera</taxon>
        <taxon>Nematocera</taxon>
        <taxon>Culicoidea</taxon>
        <taxon>Culicidae</taxon>
        <taxon>Anophelinae</taxon>
        <taxon>Anopheles</taxon>
    </lineage>
</organism>